<dbReference type="Pfam" id="PF13181">
    <property type="entry name" value="TPR_8"/>
    <property type="match status" value="1"/>
</dbReference>
<evidence type="ECO:0000256" key="2">
    <source>
        <dbReference type="ARBA" id="ARBA00022803"/>
    </source>
</evidence>
<feature type="repeat" description="TPR" evidence="3">
    <location>
        <begin position="203"/>
        <end position="236"/>
    </location>
</feature>
<feature type="repeat" description="TPR" evidence="3">
    <location>
        <begin position="539"/>
        <end position="572"/>
    </location>
</feature>
<gene>
    <name evidence="5" type="ORF">CTEN210_18585</name>
</gene>
<comment type="caution">
    <text evidence="5">The sequence shown here is derived from an EMBL/GenBank/DDBJ whole genome shotgun (WGS) entry which is preliminary data.</text>
</comment>
<dbReference type="InterPro" id="IPR011990">
    <property type="entry name" value="TPR-like_helical_dom_sf"/>
</dbReference>
<organism evidence="5 6">
    <name type="scientific">Chaetoceros tenuissimus</name>
    <dbReference type="NCBI Taxonomy" id="426638"/>
    <lineage>
        <taxon>Eukaryota</taxon>
        <taxon>Sar</taxon>
        <taxon>Stramenopiles</taxon>
        <taxon>Ochrophyta</taxon>
        <taxon>Bacillariophyta</taxon>
        <taxon>Coscinodiscophyceae</taxon>
        <taxon>Chaetocerotophycidae</taxon>
        <taxon>Chaetocerotales</taxon>
        <taxon>Chaetocerotaceae</taxon>
        <taxon>Chaetoceros</taxon>
    </lineage>
</organism>
<feature type="region of interest" description="Disordered" evidence="4">
    <location>
        <begin position="747"/>
        <end position="771"/>
    </location>
</feature>
<dbReference type="Gene3D" id="1.25.40.10">
    <property type="entry name" value="Tetratricopeptide repeat domain"/>
    <property type="match status" value="4"/>
</dbReference>
<dbReference type="Pfam" id="PF13424">
    <property type="entry name" value="TPR_12"/>
    <property type="match status" value="3"/>
</dbReference>
<proteinExistence type="predicted"/>
<dbReference type="Pfam" id="PF13374">
    <property type="entry name" value="TPR_10"/>
    <property type="match status" value="1"/>
</dbReference>
<feature type="repeat" description="TPR" evidence="3">
    <location>
        <begin position="365"/>
        <end position="398"/>
    </location>
</feature>
<dbReference type="EMBL" id="BLLK01000077">
    <property type="protein sequence ID" value="GFH62109.1"/>
    <property type="molecule type" value="Genomic_DNA"/>
</dbReference>
<feature type="compositionally biased region" description="Basic and acidic residues" evidence="4">
    <location>
        <begin position="58"/>
        <end position="74"/>
    </location>
</feature>
<protein>
    <recommendedName>
        <fullName evidence="7">Kinesin light chain</fullName>
    </recommendedName>
</protein>
<evidence type="ECO:0000313" key="6">
    <source>
        <dbReference type="Proteomes" id="UP001054902"/>
    </source>
</evidence>
<dbReference type="InterPro" id="IPR019734">
    <property type="entry name" value="TPR_rpt"/>
</dbReference>
<dbReference type="PANTHER" id="PTHR45641">
    <property type="entry name" value="TETRATRICOPEPTIDE REPEAT PROTEIN (AFU_ORTHOLOGUE AFUA_6G03870)"/>
    <property type="match status" value="1"/>
</dbReference>
<keyword evidence="2 3" id="KW-0802">TPR repeat</keyword>
<accession>A0AAD3DCU3</accession>
<dbReference type="SMART" id="SM00028">
    <property type="entry name" value="TPR"/>
    <property type="match status" value="10"/>
</dbReference>
<dbReference type="PANTHER" id="PTHR45641:SF1">
    <property type="entry name" value="AAA+ ATPASE DOMAIN-CONTAINING PROTEIN"/>
    <property type="match status" value="1"/>
</dbReference>
<feature type="repeat" description="TPR" evidence="3">
    <location>
        <begin position="305"/>
        <end position="338"/>
    </location>
</feature>
<reference evidence="5 6" key="1">
    <citation type="journal article" date="2021" name="Sci. Rep.">
        <title>The genome of the diatom Chaetoceros tenuissimus carries an ancient integrated fragment of an extant virus.</title>
        <authorList>
            <person name="Hongo Y."/>
            <person name="Kimura K."/>
            <person name="Takaki Y."/>
            <person name="Yoshida Y."/>
            <person name="Baba S."/>
            <person name="Kobayashi G."/>
            <person name="Nagasaki K."/>
            <person name="Hano T."/>
            <person name="Tomaru Y."/>
        </authorList>
    </citation>
    <scope>NUCLEOTIDE SEQUENCE [LARGE SCALE GENOMIC DNA]</scope>
    <source>
        <strain evidence="5 6">NIES-3715</strain>
    </source>
</reference>
<evidence type="ECO:0000313" key="5">
    <source>
        <dbReference type="EMBL" id="GFH62109.1"/>
    </source>
</evidence>
<evidence type="ECO:0000256" key="1">
    <source>
        <dbReference type="ARBA" id="ARBA00022737"/>
    </source>
</evidence>
<name>A0AAD3DCU3_9STRA</name>
<feature type="compositionally biased region" description="Basic and acidic residues" evidence="4">
    <location>
        <begin position="749"/>
        <end position="758"/>
    </location>
</feature>
<keyword evidence="6" id="KW-1185">Reference proteome</keyword>
<dbReference type="Proteomes" id="UP001054902">
    <property type="component" value="Unassembled WGS sequence"/>
</dbReference>
<feature type="compositionally biased region" description="Acidic residues" evidence="4">
    <location>
        <begin position="670"/>
        <end position="683"/>
    </location>
</feature>
<dbReference type="PROSITE" id="PS50005">
    <property type="entry name" value="TPR"/>
    <property type="match status" value="4"/>
</dbReference>
<sequence length="771" mass="87968">MTEVQVVFPENQGLLRPPSSSIERRNLRSCDSAREVNSLHDWLIEQSKVIKETSTSQRTDDTEEWTHHTSREESNASVESRNSLILAENCHDEGMKFEEKGELERAVKYHSKAVDIKRDVLGNEHYSTGISLARLAAVHVKMEKEVEALVLYGEALSVVLEAPIDDELSTTEMFDEEVGHVNHASMVKSHLNVSRNYKHGVVASMQAHIGAIYFRQGRLDEALKRYEKSLACLKVQMVNTSKMPFVGEMYPFLKLDMATLHSIIGKIVHETHGKETDHKCKSLHHLYEAMEIREEFLGTAHLDTLATYNSVGAVYYHHHEYDKAMRYFKRCIVKQIGFGTTQATSMQLPSQASLEEQEKYSYILSKTLSNIGSVYYKTESYAKAMEYYDASLRLLTLERDDDVAKFSEKQLLKAVNYSNIAFVYTKLNDSDKTIFYHNQAAIIRESVLGDHIDTALSYDDVGNICFQISAYPKAFEAYFSSLAIRKKILDDDSPDIAYSYGRVARSALVLGKLDLVINNFNSAIEIEERILSKYHYQLILSYNNLGTAYYDNNEFEKALKCWGKVLAGKLKRFGVHHPQLYSVYSNIGAAYLRKGGEEDAAPWFKKACVVDRERFIREHNIQGSRAANPRPEQTQVILVHKDSTDYDARAYDLFGGEALQETYGTKHDLEEDADDEDIGEDGENVQQDNSERVPLQTIPLDNNPQGIENVQDNYSFKPYKPVRRHSMEFTPRRASMDQGTNMSKWYKSAQEEAPEKPKGGFFSSMFSRFLS</sequence>
<dbReference type="SUPFAM" id="SSF48452">
    <property type="entry name" value="TPR-like"/>
    <property type="match status" value="2"/>
</dbReference>
<dbReference type="AlphaFoldDB" id="A0AAD3DCU3"/>
<feature type="region of interest" description="Disordered" evidence="4">
    <location>
        <begin position="663"/>
        <end position="690"/>
    </location>
</feature>
<evidence type="ECO:0000256" key="4">
    <source>
        <dbReference type="SAM" id="MobiDB-lite"/>
    </source>
</evidence>
<evidence type="ECO:0000256" key="3">
    <source>
        <dbReference type="PROSITE-ProRule" id="PRU00339"/>
    </source>
</evidence>
<evidence type="ECO:0008006" key="7">
    <source>
        <dbReference type="Google" id="ProtNLM"/>
    </source>
</evidence>
<keyword evidence="1" id="KW-0677">Repeat</keyword>
<feature type="region of interest" description="Disordered" evidence="4">
    <location>
        <begin position="51"/>
        <end position="80"/>
    </location>
</feature>